<reference evidence="3" key="1">
    <citation type="submission" date="2025-08" db="UniProtKB">
        <authorList>
            <consortium name="RefSeq"/>
        </authorList>
    </citation>
    <scope>IDENTIFICATION</scope>
    <source>
        <tissue evidence="3">Whole body</tissue>
    </source>
</reference>
<sequence length="235" mass="26265">MVYSRPANIPLPTVWHRFAARGTKLRVQDVTNEQLEPAIQLLIKYFTADEPPCKYIEIQKHPAALAELEKLWRDTLKDQISVVCVEDKDDATEIIGVNVLTVVAKSDKEEIFKTADKIWAKLFGAVDLVSRSVDIFTKFGVEQYLTAYGLVVDPKWRGCGIGKEILLARTPLCKAIGVKVTATVFTAAASQAVAKKAGFQDLYQISYEDLAKEGFRFPGVEQDTKFSKLMALEIH</sequence>
<dbReference type="OMA" id="MTAMCSS"/>
<dbReference type="GeneID" id="113391646"/>
<organism evidence="2 3">
    <name type="scientific">Vanessa tameamea</name>
    <name type="common">Kamehameha butterfly</name>
    <dbReference type="NCBI Taxonomy" id="334116"/>
    <lineage>
        <taxon>Eukaryota</taxon>
        <taxon>Metazoa</taxon>
        <taxon>Ecdysozoa</taxon>
        <taxon>Arthropoda</taxon>
        <taxon>Hexapoda</taxon>
        <taxon>Insecta</taxon>
        <taxon>Pterygota</taxon>
        <taxon>Neoptera</taxon>
        <taxon>Endopterygota</taxon>
        <taxon>Lepidoptera</taxon>
        <taxon>Glossata</taxon>
        <taxon>Ditrysia</taxon>
        <taxon>Papilionoidea</taxon>
        <taxon>Nymphalidae</taxon>
        <taxon>Nymphalinae</taxon>
        <taxon>Vanessa</taxon>
    </lineage>
</organism>
<dbReference type="PANTHER" id="PTHR20905:SF32">
    <property type="entry name" value="ARYLALKYLAMINE N-ACETYLTRANSFERASE-LIKE 7, ISOFORM A"/>
    <property type="match status" value="1"/>
</dbReference>
<dbReference type="InterPro" id="IPR000182">
    <property type="entry name" value="GNAT_dom"/>
</dbReference>
<dbReference type="Proteomes" id="UP001652626">
    <property type="component" value="Chromosome 30"/>
</dbReference>
<feature type="domain" description="N-acetyltransferase" evidence="1">
    <location>
        <begin position="56"/>
        <end position="235"/>
    </location>
</feature>
<gene>
    <name evidence="3" type="primary">LOC113391646</name>
</gene>
<accession>A0A8B8HF64</accession>
<evidence type="ECO:0000259" key="1">
    <source>
        <dbReference type="PROSITE" id="PS51186"/>
    </source>
</evidence>
<name>A0A8B8HF64_VANTA</name>
<dbReference type="AlphaFoldDB" id="A0A8B8HF64"/>
<dbReference type="InterPro" id="IPR016181">
    <property type="entry name" value="Acyl_CoA_acyltransferase"/>
</dbReference>
<dbReference type="RefSeq" id="XP_026483464.2">
    <property type="nucleotide sequence ID" value="XM_026627679.2"/>
</dbReference>
<evidence type="ECO:0000313" key="3">
    <source>
        <dbReference type="RefSeq" id="XP_026483464.2"/>
    </source>
</evidence>
<dbReference type="Gene3D" id="3.40.630.30">
    <property type="match status" value="1"/>
</dbReference>
<proteinExistence type="predicted"/>
<dbReference type="PANTHER" id="PTHR20905">
    <property type="entry name" value="N-ACETYLTRANSFERASE-RELATED"/>
    <property type="match status" value="1"/>
</dbReference>
<evidence type="ECO:0000313" key="2">
    <source>
        <dbReference type="Proteomes" id="UP001652626"/>
    </source>
</evidence>
<dbReference type="Pfam" id="PF00583">
    <property type="entry name" value="Acetyltransf_1"/>
    <property type="match status" value="1"/>
</dbReference>
<dbReference type="GO" id="GO:0008080">
    <property type="term" value="F:N-acetyltransferase activity"/>
    <property type="evidence" value="ECO:0007669"/>
    <property type="project" value="TreeGrafter"/>
</dbReference>
<protein>
    <submittedName>
        <fullName evidence="3">Uncharacterized protein LOC113391646</fullName>
    </submittedName>
</protein>
<keyword evidence="2" id="KW-1185">Reference proteome</keyword>
<dbReference type="OrthoDB" id="8113373at2759"/>
<dbReference type="SUPFAM" id="SSF55729">
    <property type="entry name" value="Acyl-CoA N-acyltransferases (Nat)"/>
    <property type="match status" value="1"/>
</dbReference>
<dbReference type="PROSITE" id="PS51186">
    <property type="entry name" value="GNAT"/>
    <property type="match status" value="1"/>
</dbReference>